<evidence type="ECO:0000256" key="7">
    <source>
        <dbReference type="ARBA" id="ARBA00023288"/>
    </source>
</evidence>
<evidence type="ECO:0000259" key="8">
    <source>
        <dbReference type="Pfam" id="PF10659"/>
    </source>
</evidence>
<comment type="subcellular location">
    <subcellularLocation>
        <location evidence="2">Cell membrane</location>
        <topology evidence="2">Lipid-anchor</topology>
        <topology evidence="2">GPI-anchor</topology>
    </subcellularLocation>
</comment>
<proteinExistence type="predicted"/>
<protein>
    <submittedName>
        <fullName evidence="9">Variant surface glycoprotein 2327</fullName>
    </submittedName>
</protein>
<dbReference type="AlphaFoldDB" id="M4T800"/>
<name>M4T800_9TRYP</name>
<dbReference type="GO" id="GO:0098552">
    <property type="term" value="C:side of membrane"/>
    <property type="evidence" value="ECO:0007669"/>
    <property type="project" value="UniProtKB-KW"/>
</dbReference>
<keyword evidence="5" id="KW-0472">Membrane</keyword>
<accession>M4T800</accession>
<dbReference type="GO" id="GO:0005886">
    <property type="term" value="C:plasma membrane"/>
    <property type="evidence" value="ECO:0007669"/>
    <property type="project" value="UniProtKB-SubCell"/>
</dbReference>
<comment type="function">
    <text evidence="1">VSG forms a coat on the surface of the parasite. The trypanosome evades the immune response of the host by expressing a series of antigenically distinct VSGs from an estimated 1000 VSG genes.</text>
</comment>
<dbReference type="EMBL" id="KC611594">
    <property type="protein sequence ID" value="AGH59025.1"/>
    <property type="molecule type" value="Genomic_DNA"/>
</dbReference>
<evidence type="ECO:0000256" key="6">
    <source>
        <dbReference type="ARBA" id="ARBA00023180"/>
    </source>
</evidence>
<reference evidence="9" key="1">
    <citation type="submission" date="2013-02" db="EMBL/GenBank/DDBJ databases">
        <authorList>
            <person name="Cross G.A.M."/>
            <person name="Kim H.-S."/>
            <person name="Wickstead B."/>
        </authorList>
    </citation>
    <scope>NUCLEOTIDE SEQUENCE</scope>
    <source>
        <strain evidence="9">Lister 427</strain>
    </source>
</reference>
<evidence type="ECO:0000256" key="3">
    <source>
        <dbReference type="ARBA" id="ARBA00022475"/>
    </source>
</evidence>
<dbReference type="Pfam" id="PF10659">
    <property type="entry name" value="Trypan_glycop_C"/>
    <property type="match status" value="1"/>
</dbReference>
<organism evidence="9">
    <name type="scientific">Trypanosoma brucei</name>
    <dbReference type="NCBI Taxonomy" id="5691"/>
    <lineage>
        <taxon>Eukaryota</taxon>
        <taxon>Discoba</taxon>
        <taxon>Euglenozoa</taxon>
        <taxon>Kinetoplastea</taxon>
        <taxon>Metakinetoplastina</taxon>
        <taxon>Trypanosomatida</taxon>
        <taxon>Trypanosomatidae</taxon>
        <taxon>Trypanosoma</taxon>
    </lineage>
</organism>
<sequence length="175" mass="18914">IDYRGLRKVGSKTPWVSEATAAIKNLQTAEKELLQAIAALGKGGGIEKKMESLLLMGTLLPADIAAEMTQQTTNKQLTEFKQSKFAKFNNNETHFLTDSCEYDKNKKEYKSETGLKTAAGRGTWDGDAGVATTENVGLTAGAKAECGFIEEKCKDSSILVNNKLALMASVFVNLV</sequence>
<reference evidence="9" key="2">
    <citation type="journal article" date="2014" name="Mol. Biochem. Parasitol.">
        <title>Capturing the variant surface glycoprotein repertoire (the VSGnome) of Trypanosoma brucei Lister 427.</title>
        <authorList>
            <person name="Cross G.A."/>
            <person name="Kim H.S."/>
            <person name="Wickstead B."/>
        </authorList>
    </citation>
    <scope>NUCLEOTIDE SEQUENCE</scope>
    <source>
        <strain evidence="9">Lister 427</strain>
    </source>
</reference>
<evidence type="ECO:0000313" key="9">
    <source>
        <dbReference type="EMBL" id="AGH59025.1"/>
    </source>
</evidence>
<feature type="non-terminal residue" evidence="9">
    <location>
        <position position="1"/>
    </location>
</feature>
<evidence type="ECO:0000256" key="5">
    <source>
        <dbReference type="ARBA" id="ARBA00023136"/>
    </source>
</evidence>
<dbReference type="InterPro" id="IPR019609">
    <property type="entry name" value="Variant_surf_glycoprt_trypan_C"/>
</dbReference>
<evidence type="ECO:0000256" key="4">
    <source>
        <dbReference type="ARBA" id="ARBA00022622"/>
    </source>
</evidence>
<evidence type="ECO:0000256" key="1">
    <source>
        <dbReference type="ARBA" id="ARBA00002523"/>
    </source>
</evidence>
<feature type="domain" description="Trypanosome variant surface glycoprotein C-terminal" evidence="8">
    <location>
        <begin position="79"/>
        <end position="175"/>
    </location>
</feature>
<keyword evidence="4" id="KW-0336">GPI-anchor</keyword>
<evidence type="ECO:0000256" key="2">
    <source>
        <dbReference type="ARBA" id="ARBA00004609"/>
    </source>
</evidence>
<keyword evidence="6" id="KW-0325">Glycoprotein</keyword>
<keyword evidence="7" id="KW-0449">Lipoprotein</keyword>
<keyword evidence="3" id="KW-1003">Cell membrane</keyword>